<keyword evidence="1" id="KW-0812">Transmembrane</keyword>
<keyword evidence="1" id="KW-1133">Transmembrane helix</keyword>
<feature type="domain" description="LiaF transmembrane" evidence="2">
    <location>
        <begin position="7"/>
        <end position="101"/>
    </location>
</feature>
<protein>
    <submittedName>
        <fullName evidence="3">Predicted membrane protein</fullName>
    </submittedName>
</protein>
<reference evidence="3 4" key="1">
    <citation type="submission" date="2015-09" db="EMBL/GenBank/DDBJ databases">
        <authorList>
            <consortium name="Pathogen Informatics"/>
        </authorList>
    </citation>
    <scope>NUCLEOTIDE SEQUENCE [LARGE SCALE GENOMIC DNA]</scope>
    <source>
        <strain evidence="3 4">2789STDY5834856</strain>
    </source>
</reference>
<dbReference type="EMBL" id="CYZX01000025">
    <property type="protein sequence ID" value="CUP06732.1"/>
    <property type="molecule type" value="Genomic_DNA"/>
</dbReference>
<dbReference type="Proteomes" id="UP000095594">
    <property type="component" value="Unassembled WGS sequence"/>
</dbReference>
<evidence type="ECO:0000313" key="3">
    <source>
        <dbReference type="EMBL" id="CUP06732.1"/>
    </source>
</evidence>
<dbReference type="Pfam" id="PF22570">
    <property type="entry name" value="LiaF-TM"/>
    <property type="match status" value="1"/>
</dbReference>
<dbReference type="OrthoDB" id="2249781at2"/>
<evidence type="ECO:0000259" key="2">
    <source>
        <dbReference type="Pfam" id="PF22570"/>
    </source>
</evidence>
<dbReference type="RefSeq" id="WP_055267789.1">
    <property type="nucleotide sequence ID" value="NZ_CABIXQ010000025.1"/>
</dbReference>
<accession>A0A174K3X8</accession>
<evidence type="ECO:0000313" key="4">
    <source>
        <dbReference type="Proteomes" id="UP000095594"/>
    </source>
</evidence>
<keyword evidence="1" id="KW-0472">Membrane</keyword>
<gene>
    <name evidence="3" type="ORF">ERS852471_02919</name>
</gene>
<sequence length="232" mass="25887">MKSDRIFWGVFLLLGAVFLLVSKLGYFSDINIFSLLFTILLVAIILKSIIKLSFPGILFPLAFIGIIYDDKLGITAITPWTILFVALLGSIGLSLIFNKKPKWDKANYKWDGNATETIDIEDEGHIKLETSFGSSIKYINTDKFEYANLKCSFGSMNVYFDNAIMEKENAVVKIDVSFAGMQLYIPRGWNVINNTSASFGAVEEKNRIDAVKTNTLTLIGGISFAGVEIFYI</sequence>
<feature type="transmembrane region" description="Helical" evidence="1">
    <location>
        <begin position="35"/>
        <end position="68"/>
    </location>
</feature>
<dbReference type="AlphaFoldDB" id="A0A174K3X8"/>
<feature type="transmembrane region" description="Helical" evidence="1">
    <location>
        <begin position="74"/>
        <end position="97"/>
    </location>
</feature>
<name>A0A174K3X8_9CLOT</name>
<proteinExistence type="predicted"/>
<evidence type="ECO:0000256" key="1">
    <source>
        <dbReference type="SAM" id="Phobius"/>
    </source>
</evidence>
<organism evidence="3 4">
    <name type="scientific">Clostridium disporicum</name>
    <dbReference type="NCBI Taxonomy" id="84024"/>
    <lineage>
        <taxon>Bacteria</taxon>
        <taxon>Bacillati</taxon>
        <taxon>Bacillota</taxon>
        <taxon>Clostridia</taxon>
        <taxon>Eubacteriales</taxon>
        <taxon>Clostridiaceae</taxon>
        <taxon>Clostridium</taxon>
    </lineage>
</organism>
<feature type="transmembrane region" description="Helical" evidence="1">
    <location>
        <begin position="6"/>
        <end position="26"/>
    </location>
</feature>
<dbReference type="InterPro" id="IPR054331">
    <property type="entry name" value="LiaF_TM"/>
</dbReference>